<name>A0A0F5HXJ1_BACTR</name>
<keyword evidence="3" id="KW-0472">Membrane</keyword>
<dbReference type="PANTHER" id="PTHR40070">
    <property type="entry name" value="UPF0478 PROTEIN YTXG"/>
    <property type="match status" value="1"/>
</dbReference>
<feature type="coiled-coil region" evidence="1">
    <location>
        <begin position="27"/>
        <end position="54"/>
    </location>
</feature>
<protein>
    <submittedName>
        <fullName evidence="4">Pyridoxamine 5'-phosphate oxidase</fullName>
    </submittedName>
</protein>
<dbReference type="InterPro" id="IPR009293">
    <property type="entry name" value="UPF0478"/>
</dbReference>
<sequence>MEIILYLSAAVAAIAFLILVISLTKTLKSVDQTLDSLTRTLDRLEGQLQGVTTETTELLHKTNVLAEDIQHKTEQLNTVVYAVKDVGSTVHNLNQSINKVTTTVASQMEKNQYKISQAVQWGNVVKQLVDRFKAEKDGMQQTTLPATQTVSPAVRSTDENVKVKERL</sequence>
<dbReference type="OrthoDB" id="2366030at2"/>
<dbReference type="RefSeq" id="WP_039234126.1">
    <property type="nucleotide sequence ID" value="NZ_JWIQ02000057.1"/>
</dbReference>
<feature type="compositionally biased region" description="Basic and acidic residues" evidence="2">
    <location>
        <begin position="156"/>
        <end position="167"/>
    </location>
</feature>
<evidence type="ECO:0000256" key="3">
    <source>
        <dbReference type="SAM" id="Phobius"/>
    </source>
</evidence>
<gene>
    <name evidence="4" type="ORF">QY95_00612</name>
</gene>
<feature type="compositionally biased region" description="Polar residues" evidence="2">
    <location>
        <begin position="139"/>
        <end position="151"/>
    </location>
</feature>
<accession>A0A0F5HXJ1</accession>
<feature type="region of interest" description="Disordered" evidence="2">
    <location>
        <begin position="139"/>
        <end position="167"/>
    </location>
</feature>
<keyword evidence="1" id="KW-0175">Coiled coil</keyword>
<evidence type="ECO:0000256" key="1">
    <source>
        <dbReference type="SAM" id="Coils"/>
    </source>
</evidence>
<evidence type="ECO:0000313" key="5">
    <source>
        <dbReference type="Proteomes" id="UP000031563"/>
    </source>
</evidence>
<keyword evidence="5" id="KW-1185">Reference proteome</keyword>
<reference evidence="4" key="1">
    <citation type="submission" date="2015-02" db="EMBL/GenBank/DDBJ databases">
        <title>Genome Assembly of Bacillaceae bacterium MTCC 8252.</title>
        <authorList>
            <person name="Verma A."/>
            <person name="Khatri I."/>
            <person name="Mual P."/>
            <person name="Subramanian S."/>
            <person name="Krishnamurthi S."/>
        </authorList>
    </citation>
    <scope>NUCLEOTIDE SEQUENCE [LARGE SCALE GENOMIC DNA]</scope>
    <source>
        <strain evidence="4">MTCC 8252</strain>
    </source>
</reference>
<dbReference type="AlphaFoldDB" id="A0A0F5HXJ1"/>
<dbReference type="Proteomes" id="UP000031563">
    <property type="component" value="Unassembled WGS sequence"/>
</dbReference>
<dbReference type="Gene3D" id="1.10.287.1490">
    <property type="match status" value="1"/>
</dbReference>
<dbReference type="STRING" id="1221996.QY95_00612"/>
<accession>A0A0F5IDY6</accession>
<dbReference type="EMBL" id="JWIR02000002">
    <property type="protein sequence ID" value="KKB43530.1"/>
    <property type="molecule type" value="Genomic_DNA"/>
</dbReference>
<comment type="caution">
    <text evidence="4">The sequence shown here is derived from an EMBL/GenBank/DDBJ whole genome shotgun (WGS) entry which is preliminary data.</text>
</comment>
<keyword evidence="3" id="KW-0812">Transmembrane</keyword>
<dbReference type="PANTHER" id="PTHR40070:SF1">
    <property type="entry name" value="UPF0478 PROTEIN YTXG"/>
    <property type="match status" value="1"/>
</dbReference>
<proteinExistence type="predicted"/>
<organism evidence="4 5">
    <name type="scientific">Bacillus thermotolerans</name>
    <name type="common">Quasibacillus thermotolerans</name>
    <dbReference type="NCBI Taxonomy" id="1221996"/>
    <lineage>
        <taxon>Bacteria</taxon>
        <taxon>Bacillati</taxon>
        <taxon>Bacillota</taxon>
        <taxon>Bacilli</taxon>
        <taxon>Bacillales</taxon>
        <taxon>Bacillaceae</taxon>
        <taxon>Bacillus</taxon>
    </lineage>
</organism>
<evidence type="ECO:0000256" key="2">
    <source>
        <dbReference type="SAM" id="MobiDB-lite"/>
    </source>
</evidence>
<feature type="transmembrane region" description="Helical" evidence="3">
    <location>
        <begin position="6"/>
        <end position="24"/>
    </location>
</feature>
<evidence type="ECO:0000313" key="4">
    <source>
        <dbReference type="EMBL" id="KKB43530.1"/>
    </source>
</evidence>
<keyword evidence="3" id="KW-1133">Transmembrane helix</keyword>
<dbReference type="Pfam" id="PF06103">
    <property type="entry name" value="DUF948"/>
    <property type="match status" value="1"/>
</dbReference>